<dbReference type="Proteomes" id="UP001632038">
    <property type="component" value="Unassembled WGS sequence"/>
</dbReference>
<dbReference type="InterPro" id="IPR005519">
    <property type="entry name" value="Acid_phosphat_B-like"/>
</dbReference>
<proteinExistence type="inferred from homology"/>
<dbReference type="NCBIfam" id="TIGR01675">
    <property type="entry name" value="plant-AP"/>
    <property type="match status" value="1"/>
</dbReference>
<organism evidence="5 6">
    <name type="scientific">Castilleja foliolosa</name>
    <dbReference type="NCBI Taxonomy" id="1961234"/>
    <lineage>
        <taxon>Eukaryota</taxon>
        <taxon>Viridiplantae</taxon>
        <taxon>Streptophyta</taxon>
        <taxon>Embryophyta</taxon>
        <taxon>Tracheophyta</taxon>
        <taxon>Spermatophyta</taxon>
        <taxon>Magnoliopsida</taxon>
        <taxon>eudicotyledons</taxon>
        <taxon>Gunneridae</taxon>
        <taxon>Pentapetalae</taxon>
        <taxon>asterids</taxon>
        <taxon>lamiids</taxon>
        <taxon>Lamiales</taxon>
        <taxon>Orobanchaceae</taxon>
        <taxon>Pedicularideae</taxon>
        <taxon>Castillejinae</taxon>
        <taxon>Castilleja</taxon>
    </lineage>
</organism>
<evidence type="ECO:0000256" key="1">
    <source>
        <dbReference type="ARBA" id="ARBA00022729"/>
    </source>
</evidence>
<comment type="caution">
    <text evidence="5">The sequence shown here is derived from an EMBL/GenBank/DDBJ whole genome shotgun (WGS) entry which is preliminary data.</text>
</comment>
<dbReference type="AlphaFoldDB" id="A0ABD3DZD8"/>
<dbReference type="InterPro" id="IPR023214">
    <property type="entry name" value="HAD_sf"/>
</dbReference>
<feature type="signal peptide" evidence="4">
    <location>
        <begin position="1"/>
        <end position="18"/>
    </location>
</feature>
<protein>
    <submittedName>
        <fullName evidence="5">Sigma1B-adaptin</fullName>
    </submittedName>
</protein>
<evidence type="ECO:0000313" key="6">
    <source>
        <dbReference type="Proteomes" id="UP001632038"/>
    </source>
</evidence>
<dbReference type="SUPFAM" id="SSF56784">
    <property type="entry name" value="HAD-like"/>
    <property type="match status" value="1"/>
</dbReference>
<keyword evidence="1 4" id="KW-0732">Signal</keyword>
<dbReference type="Gene3D" id="3.40.50.1000">
    <property type="entry name" value="HAD superfamily/HAD-like"/>
    <property type="match status" value="1"/>
</dbReference>
<sequence length="260" mass="29993">MSFLKNILILFSISPFFACHCHEESFFDPVIVQLPEINGAQMERWDLDEVYLECTSWRVAVEANNLSPWKTIPEECCDYVQEYMTGKGYGIDLQRVSNEAAIYARSVNLNGDGKDAWVFDVDETLISNLPYYDNHGYGTKFDEWVETGMATAIEPSLKLYEEVLNLGFKVILLTGRSERHRSITVNNLLRAEFRQWEKLILRSSEDHAKTATKYKSDKRDELVGVGYRIMGNSGDQWSDFLVLSVSERSFKLSNPMYYIL</sequence>
<comment type="similarity">
    <text evidence="3">Belongs to the APS1/VSP family.</text>
</comment>
<dbReference type="InterPro" id="IPR014403">
    <property type="entry name" value="APS1/VSP"/>
</dbReference>
<feature type="chain" id="PRO_5044752304" evidence="4">
    <location>
        <begin position="19"/>
        <end position="260"/>
    </location>
</feature>
<keyword evidence="6" id="KW-1185">Reference proteome</keyword>
<dbReference type="PIRSF" id="PIRSF002674">
    <property type="entry name" value="VSP"/>
    <property type="match status" value="1"/>
</dbReference>
<gene>
    <name evidence="5" type="primary">APS1_1</name>
    <name evidence="5" type="ORF">CASFOL_008491</name>
</gene>
<dbReference type="CDD" id="cd07535">
    <property type="entry name" value="HAD_VSP"/>
    <property type="match status" value="1"/>
</dbReference>
<dbReference type="PANTHER" id="PTHR31284:SF7">
    <property type="entry name" value="ACID PHOSPHATASE-LIKE PROTEIN"/>
    <property type="match status" value="1"/>
</dbReference>
<reference evidence="6" key="1">
    <citation type="journal article" date="2024" name="IScience">
        <title>Strigolactones Initiate the Formation of Haustorium-like Structures in Castilleja.</title>
        <authorList>
            <person name="Buerger M."/>
            <person name="Peterson D."/>
            <person name="Chory J."/>
        </authorList>
    </citation>
    <scope>NUCLEOTIDE SEQUENCE [LARGE SCALE GENOMIC DNA]</scope>
</reference>
<dbReference type="InterPro" id="IPR036412">
    <property type="entry name" value="HAD-like_sf"/>
</dbReference>
<evidence type="ECO:0000256" key="2">
    <source>
        <dbReference type="ARBA" id="ARBA00023180"/>
    </source>
</evidence>
<dbReference type="EMBL" id="JAVIJP010000009">
    <property type="protein sequence ID" value="KAL3647523.1"/>
    <property type="molecule type" value="Genomic_DNA"/>
</dbReference>
<keyword evidence="2" id="KW-0325">Glycoprotein</keyword>
<dbReference type="InterPro" id="IPR010028">
    <property type="entry name" value="Acid_phosphatase_pln"/>
</dbReference>
<dbReference type="Pfam" id="PF03767">
    <property type="entry name" value="Acid_phosphat_B"/>
    <property type="match status" value="1"/>
</dbReference>
<evidence type="ECO:0000256" key="4">
    <source>
        <dbReference type="SAM" id="SignalP"/>
    </source>
</evidence>
<dbReference type="PANTHER" id="PTHR31284">
    <property type="entry name" value="ACID PHOSPHATASE-LIKE PROTEIN"/>
    <property type="match status" value="1"/>
</dbReference>
<accession>A0ABD3DZD8</accession>
<evidence type="ECO:0000256" key="3">
    <source>
        <dbReference type="PIRNR" id="PIRNR002674"/>
    </source>
</evidence>
<name>A0ABD3DZD8_9LAMI</name>
<evidence type="ECO:0000313" key="5">
    <source>
        <dbReference type="EMBL" id="KAL3647523.1"/>
    </source>
</evidence>